<name>A0A2T5U9Q3_9SPHN</name>
<evidence type="ECO:0000256" key="5">
    <source>
        <dbReference type="ARBA" id="ARBA00022691"/>
    </source>
</evidence>
<dbReference type="AlphaFoldDB" id="A0A2T5U9Q3"/>
<dbReference type="RefSeq" id="WP_107953310.1">
    <property type="nucleotide sequence ID" value="NZ_QAYE01000002.1"/>
</dbReference>
<dbReference type="InterPro" id="IPR014777">
    <property type="entry name" value="4pyrrole_Mease_sub1"/>
</dbReference>
<dbReference type="EC" id="2.1.1.152" evidence="6"/>
<evidence type="ECO:0000313" key="9">
    <source>
        <dbReference type="Proteomes" id="UP000244013"/>
    </source>
</evidence>
<keyword evidence="3 6" id="KW-0489">Methyltransferase</keyword>
<dbReference type="NCBIfam" id="TIGR02434">
    <property type="entry name" value="CobF"/>
    <property type="match status" value="1"/>
</dbReference>
<evidence type="ECO:0000256" key="1">
    <source>
        <dbReference type="ARBA" id="ARBA00004953"/>
    </source>
</evidence>
<evidence type="ECO:0000256" key="2">
    <source>
        <dbReference type="ARBA" id="ARBA00022573"/>
    </source>
</evidence>
<evidence type="ECO:0000256" key="4">
    <source>
        <dbReference type="ARBA" id="ARBA00022679"/>
    </source>
</evidence>
<dbReference type="PANTHER" id="PTHR43467">
    <property type="entry name" value="COBALT-PRECORRIN-2 C(20)-METHYLTRANSFERASE"/>
    <property type="match status" value="1"/>
</dbReference>
<dbReference type="InterPro" id="IPR035996">
    <property type="entry name" value="4pyrrol_Methylase_sf"/>
</dbReference>
<accession>A0A2T5U9Q3</accession>
<gene>
    <name evidence="8" type="ORF">C8J25_102327</name>
</gene>
<evidence type="ECO:0000256" key="6">
    <source>
        <dbReference type="PIRNR" id="PIRNR036525"/>
    </source>
</evidence>
<evidence type="ECO:0000313" key="8">
    <source>
        <dbReference type="EMBL" id="PTW48235.1"/>
    </source>
</evidence>
<evidence type="ECO:0000259" key="7">
    <source>
        <dbReference type="Pfam" id="PF00590"/>
    </source>
</evidence>
<evidence type="ECO:0000256" key="3">
    <source>
        <dbReference type="ARBA" id="ARBA00022603"/>
    </source>
</evidence>
<dbReference type="CDD" id="cd11643">
    <property type="entry name" value="Precorrin-6A-synthase"/>
    <property type="match status" value="1"/>
</dbReference>
<sequence>MIDLHLIGIGTGNPDHLTRAAIAAMNAADLILLPRKGDAKSDLIDLRRTICADVLTGATRVVEFDLPERDAAAPYLSAVEQWHDAIAVAWRDEIARHLPNGGGLALLVWGDPSLYDSTLRIADRLRADGLAMTVTVEPGITSLQALTAAHALPLNTVGAPVLITTGRRLRAGGWPTGVDTIAVMLDGDCAFQTLDPRGIGIWWGAYLGMEQQTLIAGPLDDVAGEIVQARASLRMRHGWIMDIYLLRRPGLVDRLGLP</sequence>
<dbReference type="OrthoDB" id="9787471at2"/>
<proteinExistence type="predicted"/>
<comment type="pathway">
    <text evidence="1">Cofactor biosynthesis; adenosylcobalamin biosynthesis.</text>
</comment>
<organism evidence="8 9">
    <name type="scientific">Sphingomonas faeni</name>
    <dbReference type="NCBI Taxonomy" id="185950"/>
    <lineage>
        <taxon>Bacteria</taxon>
        <taxon>Pseudomonadati</taxon>
        <taxon>Pseudomonadota</taxon>
        <taxon>Alphaproteobacteria</taxon>
        <taxon>Sphingomonadales</taxon>
        <taxon>Sphingomonadaceae</taxon>
        <taxon>Sphingomonas</taxon>
    </lineage>
</organism>
<dbReference type="Gene3D" id="3.40.1010.10">
    <property type="entry name" value="Cobalt-precorrin-4 Transmethylase, Domain 1"/>
    <property type="match status" value="1"/>
</dbReference>
<dbReference type="GO" id="GO:0032259">
    <property type="term" value="P:methylation"/>
    <property type="evidence" value="ECO:0007669"/>
    <property type="project" value="UniProtKB-KW"/>
</dbReference>
<keyword evidence="4 6" id="KW-0808">Transferase</keyword>
<dbReference type="GO" id="GO:0009236">
    <property type="term" value="P:cobalamin biosynthetic process"/>
    <property type="evidence" value="ECO:0007669"/>
    <property type="project" value="UniProtKB-KW"/>
</dbReference>
<comment type="catalytic activity">
    <reaction evidence="6">
        <text>precorrin-5 + S-adenosyl-L-methionine + H2O = precorrin-6A + acetate + S-adenosyl-L-homocysteine + 2 H(+)</text>
        <dbReference type="Rhea" id="RHEA:18261"/>
        <dbReference type="ChEBI" id="CHEBI:15377"/>
        <dbReference type="ChEBI" id="CHEBI:15378"/>
        <dbReference type="ChEBI" id="CHEBI:30089"/>
        <dbReference type="ChEBI" id="CHEBI:57856"/>
        <dbReference type="ChEBI" id="CHEBI:59789"/>
        <dbReference type="ChEBI" id="CHEBI:77871"/>
        <dbReference type="ChEBI" id="CHEBI:77872"/>
        <dbReference type="EC" id="2.1.1.152"/>
    </reaction>
</comment>
<feature type="domain" description="Tetrapyrrole methylase" evidence="7">
    <location>
        <begin position="4"/>
        <end position="222"/>
    </location>
</feature>
<dbReference type="InterPro" id="IPR014776">
    <property type="entry name" value="4pyrrole_Mease_sub2"/>
</dbReference>
<keyword evidence="5 6" id="KW-0949">S-adenosyl-L-methionine</keyword>
<dbReference type="PIRSF" id="PIRSF036525">
    <property type="entry name" value="CobF"/>
    <property type="match status" value="1"/>
</dbReference>
<dbReference type="Gene3D" id="3.30.950.10">
    <property type="entry name" value="Methyltransferase, Cobalt-precorrin-4 Transmethylase, Domain 2"/>
    <property type="match status" value="1"/>
</dbReference>
<dbReference type="InterPro" id="IPR000878">
    <property type="entry name" value="4pyrrol_Mease"/>
</dbReference>
<reference evidence="8 9" key="1">
    <citation type="submission" date="2018-04" db="EMBL/GenBank/DDBJ databases">
        <title>Genomic Encyclopedia of Type Strains, Phase III (KMG-III): the genomes of soil and plant-associated and newly described type strains.</title>
        <authorList>
            <person name="Whitman W."/>
        </authorList>
    </citation>
    <scope>NUCLEOTIDE SEQUENCE [LARGE SCALE GENOMIC DNA]</scope>
    <source>
        <strain evidence="8 9">MA-olki</strain>
    </source>
</reference>
<protein>
    <recommendedName>
        <fullName evidence="6">Precorrin-6A synthase [deacetylating]</fullName>
        <ecNumber evidence="6">2.1.1.152</ecNumber>
    </recommendedName>
</protein>
<dbReference type="GeneID" id="91005356"/>
<keyword evidence="2" id="KW-0169">Cobalamin biosynthesis</keyword>
<dbReference type="Proteomes" id="UP000244013">
    <property type="component" value="Unassembled WGS sequence"/>
</dbReference>
<comment type="caution">
    <text evidence="8">The sequence shown here is derived from an EMBL/GenBank/DDBJ whole genome shotgun (WGS) entry which is preliminary data.</text>
</comment>
<comment type="function">
    <text evidence="6">Catalyzes the methylation of C-1 in precorrin-5 and the subsequent extrusion of acetic acid from the resulting intermediate to form cobalt-precorrin-6A.</text>
</comment>
<dbReference type="EMBL" id="QAYE01000002">
    <property type="protein sequence ID" value="PTW48235.1"/>
    <property type="molecule type" value="Genomic_DNA"/>
</dbReference>
<dbReference type="InterPro" id="IPR012797">
    <property type="entry name" value="CobF"/>
</dbReference>
<dbReference type="GO" id="GO:0043819">
    <property type="term" value="F:precorrin-6A synthase (deacetylating) activity"/>
    <property type="evidence" value="ECO:0007669"/>
    <property type="project" value="UniProtKB-EC"/>
</dbReference>
<dbReference type="Pfam" id="PF00590">
    <property type="entry name" value="TP_methylase"/>
    <property type="match status" value="1"/>
</dbReference>
<dbReference type="PANTHER" id="PTHR43467:SF1">
    <property type="entry name" value="PRECORRIN-6A SYNTHASE [DEACETYLATING]"/>
    <property type="match status" value="1"/>
</dbReference>
<dbReference type="SUPFAM" id="SSF53790">
    <property type="entry name" value="Tetrapyrrole methylase"/>
    <property type="match status" value="1"/>
</dbReference>